<evidence type="ECO:0000313" key="2">
    <source>
        <dbReference type="Proteomes" id="UP001144978"/>
    </source>
</evidence>
<proteinExistence type="predicted"/>
<reference evidence="1" key="1">
    <citation type="submission" date="2022-08" db="EMBL/GenBank/DDBJ databases">
        <title>Genome Sequence of Pycnoporus sanguineus.</title>
        <authorList>
            <person name="Buettner E."/>
        </authorList>
    </citation>
    <scope>NUCLEOTIDE SEQUENCE</scope>
    <source>
        <strain evidence="1">CG-C14</strain>
    </source>
</reference>
<dbReference type="Proteomes" id="UP001144978">
    <property type="component" value="Unassembled WGS sequence"/>
</dbReference>
<accession>A0ACC1PDX7</accession>
<evidence type="ECO:0000313" key="1">
    <source>
        <dbReference type="EMBL" id="KAJ2990752.1"/>
    </source>
</evidence>
<name>A0ACC1PDX7_9APHY</name>
<keyword evidence="2" id="KW-1185">Reference proteome</keyword>
<organism evidence="1 2">
    <name type="scientific">Trametes sanguinea</name>
    <dbReference type="NCBI Taxonomy" id="158606"/>
    <lineage>
        <taxon>Eukaryota</taxon>
        <taxon>Fungi</taxon>
        <taxon>Dikarya</taxon>
        <taxon>Basidiomycota</taxon>
        <taxon>Agaricomycotina</taxon>
        <taxon>Agaricomycetes</taxon>
        <taxon>Polyporales</taxon>
        <taxon>Polyporaceae</taxon>
        <taxon>Trametes</taxon>
    </lineage>
</organism>
<gene>
    <name evidence="1" type="ORF">NUW54_g8382</name>
</gene>
<dbReference type="EMBL" id="JANSHE010002589">
    <property type="protein sequence ID" value="KAJ2990752.1"/>
    <property type="molecule type" value="Genomic_DNA"/>
</dbReference>
<protein>
    <submittedName>
        <fullName evidence="1">Uncharacterized protein</fullName>
    </submittedName>
</protein>
<comment type="caution">
    <text evidence="1">The sequence shown here is derived from an EMBL/GenBank/DDBJ whole genome shotgun (WGS) entry which is preliminary data.</text>
</comment>
<sequence>MHSREGSSMDWNSPRSLFDLIDWTRLRASCLQRCAATLRADNEVAAEGQPSAPHRGEWQRRSVPMSYNAAYQSLAEYHRVAARRASQSPHNAHPACPSAREDACWLWATQHRRSGDPWANVNVPSLHHFGLDDISHVATHPFRTVLIIDIALSPNAVDVPWLTVCALVVALEFTWFAQGLPQPINVTSLASRVRLAHPLSAPTPEECSPPPSDSLSLGDGRSVASQGQLPARLASILGRCSPLARSPRSPGPSSVLRWVRDTSPCPLPMFLSHLAYVTPSPPRSLSRRAGLHVRAYRGARLLVDGAAVGGISASCCVHYSWSAERGQKVRISTALHSRERPRWHAHARTRNGVNRGPSGSRHGSPLAARTSRLSSVGF</sequence>